<keyword evidence="3" id="KW-1185">Reference proteome</keyword>
<dbReference type="Proteomes" id="UP000031366">
    <property type="component" value="Unassembled WGS sequence"/>
</dbReference>
<dbReference type="SMART" id="SM00530">
    <property type="entry name" value="HTH_XRE"/>
    <property type="match status" value="1"/>
</dbReference>
<dbReference type="Pfam" id="PF13443">
    <property type="entry name" value="HTH_26"/>
    <property type="match status" value="1"/>
</dbReference>
<dbReference type="AlphaFoldDB" id="A0A0C1R8U6"/>
<dbReference type="CDD" id="cd00093">
    <property type="entry name" value="HTH_XRE"/>
    <property type="match status" value="1"/>
</dbReference>
<dbReference type="STRING" id="29341.RSJ17_14715"/>
<evidence type="ECO:0000259" key="1">
    <source>
        <dbReference type="PROSITE" id="PS50943"/>
    </source>
</evidence>
<feature type="domain" description="HTH cro/C1-type" evidence="1">
    <location>
        <begin position="3"/>
        <end position="58"/>
    </location>
</feature>
<dbReference type="OrthoDB" id="1649314at2"/>
<dbReference type="EMBL" id="AYSO01000015">
    <property type="protein sequence ID" value="KIE46926.1"/>
    <property type="molecule type" value="Genomic_DNA"/>
</dbReference>
<evidence type="ECO:0000313" key="2">
    <source>
        <dbReference type="EMBL" id="KIE46926.1"/>
    </source>
</evidence>
<comment type="caution">
    <text evidence="2">The sequence shown here is derived from an EMBL/GenBank/DDBJ whole genome shotgun (WGS) entry which is preliminary data.</text>
</comment>
<name>A0A0C1R8U6_9CLOT</name>
<dbReference type="InterPro" id="IPR010982">
    <property type="entry name" value="Lambda_DNA-bd_dom_sf"/>
</dbReference>
<dbReference type="PROSITE" id="PS50943">
    <property type="entry name" value="HTH_CROC1"/>
    <property type="match status" value="1"/>
</dbReference>
<reference evidence="2 3" key="1">
    <citation type="journal article" date="2015" name="Infect. Genet. Evol.">
        <title>Genomic sequences of six botulinum neurotoxin-producing strains representing three clostridial species illustrate the mobility and diversity of botulinum neurotoxin genes.</title>
        <authorList>
            <person name="Smith T.J."/>
            <person name="Hill K.K."/>
            <person name="Xie G."/>
            <person name="Foley B.T."/>
            <person name="Williamson C.H."/>
            <person name="Foster J.T."/>
            <person name="Johnson S.L."/>
            <person name="Chertkov O."/>
            <person name="Teshima H."/>
            <person name="Gibbons H.S."/>
            <person name="Johnsky L.A."/>
            <person name="Karavis M.A."/>
            <person name="Smith L.A."/>
        </authorList>
    </citation>
    <scope>NUCLEOTIDE SEQUENCE [LARGE SCALE GENOMIC DNA]</scope>
    <source>
        <strain evidence="2 3">CDC 2741</strain>
    </source>
</reference>
<accession>A0A0C1R8U6</accession>
<gene>
    <name evidence="2" type="ORF">U732_1089</name>
</gene>
<dbReference type="InterPro" id="IPR001387">
    <property type="entry name" value="Cro/C1-type_HTH"/>
</dbReference>
<dbReference type="SUPFAM" id="SSF47413">
    <property type="entry name" value="lambda repressor-like DNA-binding domains"/>
    <property type="match status" value="1"/>
</dbReference>
<protein>
    <submittedName>
        <fullName evidence="2">Helix-turn-helix family protein</fullName>
    </submittedName>
</protein>
<evidence type="ECO:0000313" key="3">
    <source>
        <dbReference type="Proteomes" id="UP000031366"/>
    </source>
</evidence>
<proteinExistence type="predicted"/>
<sequence length="65" mass="7452">MNLQEMIKRKRLTNYKVAKQAEIGQATISELVSGKRKEPRYSTAKKIAKVLGVEVEEIYKAVQEE</sequence>
<organism evidence="2 3">
    <name type="scientific">Clostridium argentinense CDC 2741</name>
    <dbReference type="NCBI Taxonomy" id="1418104"/>
    <lineage>
        <taxon>Bacteria</taxon>
        <taxon>Bacillati</taxon>
        <taxon>Bacillota</taxon>
        <taxon>Clostridia</taxon>
        <taxon>Eubacteriales</taxon>
        <taxon>Clostridiaceae</taxon>
        <taxon>Clostridium</taxon>
    </lineage>
</organism>
<dbReference type="RefSeq" id="WP_039631854.1">
    <property type="nucleotide sequence ID" value="NZ_AYSO01000015.1"/>
</dbReference>
<dbReference type="Gene3D" id="1.10.260.40">
    <property type="entry name" value="lambda repressor-like DNA-binding domains"/>
    <property type="match status" value="1"/>
</dbReference>
<dbReference type="GO" id="GO:0003677">
    <property type="term" value="F:DNA binding"/>
    <property type="evidence" value="ECO:0007669"/>
    <property type="project" value="InterPro"/>
</dbReference>